<keyword evidence="6 10" id="KW-0460">Magnesium</keyword>
<dbReference type="SUPFAM" id="SSF52518">
    <property type="entry name" value="Thiamin diphosphate-binding fold (THDP-binding)"/>
    <property type="match status" value="2"/>
</dbReference>
<dbReference type="PANTHER" id="PTHR43522">
    <property type="entry name" value="TRANSKETOLASE"/>
    <property type="match status" value="1"/>
</dbReference>
<gene>
    <name evidence="12" type="primary">tkt</name>
    <name evidence="12" type="ORF">ACJDT4_07410</name>
</gene>
<evidence type="ECO:0000256" key="8">
    <source>
        <dbReference type="ARBA" id="ARBA00049473"/>
    </source>
</evidence>
<protein>
    <recommendedName>
        <fullName evidence="3 9">Transketolase</fullName>
        <ecNumber evidence="3 9">2.2.1.1</ecNumber>
    </recommendedName>
</protein>
<evidence type="ECO:0000256" key="5">
    <source>
        <dbReference type="ARBA" id="ARBA00022723"/>
    </source>
</evidence>
<dbReference type="NCBIfam" id="TIGR00232">
    <property type="entry name" value="tktlase_bact"/>
    <property type="match status" value="1"/>
</dbReference>
<evidence type="ECO:0000313" key="12">
    <source>
        <dbReference type="EMBL" id="MFL0250248.1"/>
    </source>
</evidence>
<evidence type="ECO:0000256" key="9">
    <source>
        <dbReference type="NCBIfam" id="TIGR00232"/>
    </source>
</evidence>
<feature type="domain" description="Transketolase-like pyrimidine-binding" evidence="11">
    <location>
        <begin position="348"/>
        <end position="519"/>
    </location>
</feature>
<dbReference type="Gene3D" id="3.40.50.970">
    <property type="match status" value="2"/>
</dbReference>
<comment type="caution">
    <text evidence="12">The sequence shown here is derived from an EMBL/GenBank/DDBJ whole genome shotgun (WGS) entry which is preliminary data.</text>
</comment>
<evidence type="ECO:0000256" key="4">
    <source>
        <dbReference type="ARBA" id="ARBA00022679"/>
    </source>
</evidence>
<dbReference type="InterPro" id="IPR009014">
    <property type="entry name" value="Transketo_C/PFOR_II"/>
</dbReference>
<dbReference type="EC" id="2.2.1.1" evidence="3 9"/>
<sequence>MNIDELTINTIRILSIEGVEKANSGHPGTPLGAAPAAFTLWANNMKHNPSNPDWIDRDRFILSSGHASMLLYSLLNVFGYDLSIEDIKNYRQWESKTPGHPEYGVTKGVEISTGPLGQGVANGVGMAIAEAYLSNKFNRPNYDIVNHYTYVLAGDGCMMEGISSEAASLAGTLGLGKLILLYDSNNISIEGSTDIAFRENVLERFKAYGWQTLEVKDGNNIEEINNAICEAKAEKNKPSIIKIKTIIGFGAPKAGTSAVHGAPLGKEGIKATKKNLNWNYEEEFYVPEKVKNYMKDIQNKLQQEENKWNELKKNYAKDYPELSKEYEMWMSGKCKEVSINTQEFEKAVATRQASYTVINKLAKLIPNMIGGSADLAPSNKTYMEGEGDFSKENPSRRNLHFGVREHAMAAIANGISIHGGLKIFVSTFFVFSDYMKGAMRMSALMGLPVMYILTHDSIGVGEDGPTHEPIEHLASLRSIPNLTVIRPADAKETEEAFSYALSRCDGPTALILTRQTVPLYEETGGKLNKGAYILKDSDKNEPDLLLMASGSEVELIYKAAKELKKIGIDARVINVPSFEIFDSQNEDYKEKVMPKTVRNRIAVEAGSSFGWHKYVGIDGKVISIDHFGASAPANILFEKYGFTIQNIVESSKELCNK</sequence>
<comment type="cofactor">
    <cofactor evidence="10">
        <name>thiamine diphosphate</name>
        <dbReference type="ChEBI" id="CHEBI:58937"/>
    </cofactor>
    <text evidence="10">Binds 1 thiamine pyrophosphate per subunit.</text>
</comment>
<keyword evidence="7 10" id="KW-0786">Thiamine pyrophosphate</keyword>
<dbReference type="Pfam" id="PF02779">
    <property type="entry name" value="Transket_pyr"/>
    <property type="match status" value="1"/>
</dbReference>
<name>A0ABW8TCK1_9CLOT</name>
<evidence type="ECO:0000256" key="1">
    <source>
        <dbReference type="ARBA" id="ARBA00007131"/>
    </source>
</evidence>
<dbReference type="InterPro" id="IPR020826">
    <property type="entry name" value="Transketolase_BS"/>
</dbReference>
<dbReference type="InterPro" id="IPR055152">
    <property type="entry name" value="Transketolase-like_C_2"/>
</dbReference>
<evidence type="ECO:0000256" key="7">
    <source>
        <dbReference type="ARBA" id="ARBA00023052"/>
    </source>
</evidence>
<dbReference type="PROSITE" id="PS00801">
    <property type="entry name" value="TRANSKETOLASE_1"/>
    <property type="match status" value="1"/>
</dbReference>
<comment type="similarity">
    <text evidence="1 10">Belongs to the transketolase family.</text>
</comment>
<organism evidence="12 13">
    <name type="scientific">Clostridium neuense</name>
    <dbReference type="NCBI Taxonomy" id="1728934"/>
    <lineage>
        <taxon>Bacteria</taxon>
        <taxon>Bacillati</taxon>
        <taxon>Bacillota</taxon>
        <taxon>Clostridia</taxon>
        <taxon>Eubacteriales</taxon>
        <taxon>Clostridiaceae</taxon>
        <taxon>Clostridium</taxon>
    </lineage>
</organism>
<evidence type="ECO:0000256" key="2">
    <source>
        <dbReference type="ARBA" id="ARBA00011738"/>
    </source>
</evidence>
<dbReference type="CDD" id="cd02012">
    <property type="entry name" value="TPP_TK"/>
    <property type="match status" value="1"/>
</dbReference>
<dbReference type="SMART" id="SM00861">
    <property type="entry name" value="Transket_pyr"/>
    <property type="match status" value="1"/>
</dbReference>
<dbReference type="InterPro" id="IPR049557">
    <property type="entry name" value="Transketolase_CS"/>
</dbReference>
<dbReference type="PROSITE" id="PS00802">
    <property type="entry name" value="TRANSKETOLASE_2"/>
    <property type="match status" value="1"/>
</dbReference>
<dbReference type="InterPro" id="IPR033247">
    <property type="entry name" value="Transketolase_fam"/>
</dbReference>
<comment type="cofactor">
    <cofactor evidence="10">
        <name>Mg(2+)</name>
        <dbReference type="ChEBI" id="CHEBI:18420"/>
    </cofactor>
    <cofactor evidence="10">
        <name>Ca(2+)</name>
        <dbReference type="ChEBI" id="CHEBI:29108"/>
    </cofactor>
    <cofactor evidence="10">
        <name>Mn(2+)</name>
        <dbReference type="ChEBI" id="CHEBI:29035"/>
    </cofactor>
    <cofactor evidence="10">
        <name>Co(2+)</name>
        <dbReference type="ChEBI" id="CHEBI:48828"/>
    </cofactor>
    <text evidence="10">Binds 1 Mg(2+) ion per subunit. Can also utilize other divalent metal cations, such as Ca(2+), Mn(2+) and Co(2+).</text>
</comment>
<evidence type="ECO:0000256" key="3">
    <source>
        <dbReference type="ARBA" id="ARBA00013152"/>
    </source>
</evidence>
<evidence type="ECO:0000259" key="11">
    <source>
        <dbReference type="SMART" id="SM00861"/>
    </source>
</evidence>
<dbReference type="Pfam" id="PF22613">
    <property type="entry name" value="Transketolase_C_1"/>
    <property type="match status" value="1"/>
</dbReference>
<comment type="catalytic activity">
    <reaction evidence="8 10">
        <text>D-sedoheptulose 7-phosphate + D-glyceraldehyde 3-phosphate = aldehydo-D-ribose 5-phosphate + D-xylulose 5-phosphate</text>
        <dbReference type="Rhea" id="RHEA:10508"/>
        <dbReference type="ChEBI" id="CHEBI:57483"/>
        <dbReference type="ChEBI" id="CHEBI:57737"/>
        <dbReference type="ChEBI" id="CHEBI:58273"/>
        <dbReference type="ChEBI" id="CHEBI:59776"/>
        <dbReference type="EC" id="2.2.1.1"/>
    </reaction>
</comment>
<dbReference type="InterPro" id="IPR005475">
    <property type="entry name" value="Transketolase-like_Pyr-bd"/>
</dbReference>
<proteinExistence type="inferred from homology"/>
<dbReference type="Gene3D" id="3.40.50.920">
    <property type="match status" value="1"/>
</dbReference>
<dbReference type="RefSeq" id="WP_406786912.1">
    <property type="nucleotide sequence ID" value="NZ_JBJIAA010000005.1"/>
</dbReference>
<dbReference type="CDD" id="cd07033">
    <property type="entry name" value="TPP_PYR_DXS_TK_like"/>
    <property type="match status" value="1"/>
</dbReference>
<evidence type="ECO:0000256" key="6">
    <source>
        <dbReference type="ARBA" id="ARBA00022842"/>
    </source>
</evidence>
<dbReference type="GO" id="GO:0004802">
    <property type="term" value="F:transketolase activity"/>
    <property type="evidence" value="ECO:0007669"/>
    <property type="project" value="UniProtKB-EC"/>
</dbReference>
<dbReference type="EMBL" id="JBJIAA010000005">
    <property type="protein sequence ID" value="MFL0250248.1"/>
    <property type="molecule type" value="Genomic_DNA"/>
</dbReference>
<keyword evidence="4 10" id="KW-0808">Transferase</keyword>
<evidence type="ECO:0000256" key="10">
    <source>
        <dbReference type="RuleBase" id="RU004996"/>
    </source>
</evidence>
<keyword evidence="5 10" id="KW-0479">Metal-binding</keyword>
<accession>A0ABW8TCK1</accession>
<reference evidence="12 13" key="1">
    <citation type="submission" date="2024-11" db="EMBL/GenBank/DDBJ databases">
        <authorList>
            <person name="Heng Y.C."/>
            <person name="Lim A.C.H."/>
            <person name="Lee J.K.Y."/>
            <person name="Kittelmann S."/>
        </authorList>
    </citation>
    <scope>NUCLEOTIDE SEQUENCE [LARGE SCALE GENOMIC DNA]</scope>
    <source>
        <strain evidence="12 13">WILCCON 0114</strain>
    </source>
</reference>
<dbReference type="SUPFAM" id="SSF52922">
    <property type="entry name" value="TK C-terminal domain-like"/>
    <property type="match status" value="1"/>
</dbReference>
<evidence type="ECO:0000313" key="13">
    <source>
        <dbReference type="Proteomes" id="UP001623592"/>
    </source>
</evidence>
<dbReference type="PANTHER" id="PTHR43522:SF2">
    <property type="entry name" value="TRANSKETOLASE 1-RELATED"/>
    <property type="match status" value="1"/>
</dbReference>
<dbReference type="Proteomes" id="UP001623592">
    <property type="component" value="Unassembled WGS sequence"/>
</dbReference>
<comment type="function">
    <text evidence="10">Catalyzes the transfer of a two-carbon ketol group from a ketose donor to an aldose acceptor, via a covalent intermediate with the cofactor thiamine pyrophosphate.</text>
</comment>
<keyword evidence="13" id="KW-1185">Reference proteome</keyword>
<dbReference type="InterPro" id="IPR005478">
    <property type="entry name" value="Transketolase_bac-like"/>
</dbReference>
<dbReference type="InterPro" id="IPR005474">
    <property type="entry name" value="Transketolase_N"/>
</dbReference>
<comment type="subunit">
    <text evidence="2 10">Homodimer.</text>
</comment>
<dbReference type="Pfam" id="PF00456">
    <property type="entry name" value="Transketolase_N"/>
    <property type="match status" value="1"/>
</dbReference>
<keyword evidence="10" id="KW-0106">Calcium</keyword>
<dbReference type="InterPro" id="IPR029061">
    <property type="entry name" value="THDP-binding"/>
</dbReference>